<dbReference type="Pfam" id="PF08529">
    <property type="entry name" value="NusA_N"/>
    <property type="match status" value="1"/>
</dbReference>
<name>A0A6S6SDE8_9BACT</name>
<evidence type="ECO:0000256" key="1">
    <source>
        <dbReference type="ARBA" id="ARBA00022472"/>
    </source>
</evidence>
<gene>
    <name evidence="7" type="primary">nusA</name>
    <name evidence="9" type="ORF">HELGO_WM31037</name>
</gene>
<protein>
    <recommendedName>
        <fullName evidence="7">Transcription termination/antitermination protein NusA</fullName>
    </recommendedName>
</protein>
<dbReference type="InterPro" id="IPR025249">
    <property type="entry name" value="TF_NusA_KH_1st"/>
</dbReference>
<dbReference type="InterPro" id="IPR012340">
    <property type="entry name" value="NA-bd_OB-fold"/>
</dbReference>
<dbReference type="GO" id="GO:0006353">
    <property type="term" value="P:DNA-templated transcription termination"/>
    <property type="evidence" value="ECO:0007669"/>
    <property type="project" value="UniProtKB-UniRule"/>
</dbReference>
<dbReference type="NCBIfam" id="TIGR01953">
    <property type="entry name" value="NusA"/>
    <property type="match status" value="1"/>
</dbReference>
<keyword evidence="5 7" id="KW-0805">Transcription regulation</keyword>
<evidence type="ECO:0000313" key="9">
    <source>
        <dbReference type="EMBL" id="CAA6801342.1"/>
    </source>
</evidence>
<sequence length="424" mass="48752">MSINLIDSFQEFKHIKSIDLPTMIRVLEDVFRTLIRKKYSTDENFDIIVNANEGDLEIWRKREIVPDGEVEDDRFQITITEALEIEADYEVGEECYQRVHIIDFGRRAIMAARQTLISRILELEKDKVFKMYVDRVGEVIRGEVHQILKREVVVLDDESGVELLLPKSEMVRGDFFRKGDTLKAIIRKVDMRNSNPVIILSRTDNAFLEKLLEQEVPEIEDGLITVKRIVRVPGERAKVAVESYDERIDPVGACVGMKGSRIHGIVRELRNENIDIINFTTNESLLIQRSLTPAKISSIEIDEERKRASVFLKPEEISKAIGKKGINIKLASKLTSYTIDVYREGFEESDYDVELDEFKDEIEEWIIDELKSIGCDTARSVLQLNIEELVRRTDLEAETISEVVAILNAELEEDTSGSNDEEEE</sequence>
<comment type="subunit">
    <text evidence="7">Monomer. Binds directly to the core enzyme of the DNA-dependent RNA polymerase and to nascent RNA.</text>
</comment>
<keyword evidence="3 7" id="KW-0889">Transcription antitermination</keyword>
<dbReference type="InterPro" id="IPR058582">
    <property type="entry name" value="KH_NusA_2nd"/>
</dbReference>
<dbReference type="FunFam" id="3.30.300.20:FF:000002">
    <property type="entry name" value="Transcription termination/antitermination protein NusA"/>
    <property type="match status" value="1"/>
</dbReference>
<comment type="similarity">
    <text evidence="7">Belongs to the NusA family.</text>
</comment>
<dbReference type="GO" id="GO:0031564">
    <property type="term" value="P:transcription antitermination"/>
    <property type="evidence" value="ECO:0007669"/>
    <property type="project" value="UniProtKB-UniRule"/>
</dbReference>
<evidence type="ECO:0000256" key="7">
    <source>
        <dbReference type="HAMAP-Rule" id="MF_00945"/>
    </source>
</evidence>
<comment type="function">
    <text evidence="7">Participates in both transcription termination and antitermination.</text>
</comment>
<dbReference type="SUPFAM" id="SSF54814">
    <property type="entry name" value="Prokaryotic type KH domain (KH-domain type II)"/>
    <property type="match status" value="2"/>
</dbReference>
<evidence type="ECO:0000256" key="2">
    <source>
        <dbReference type="ARBA" id="ARBA00022490"/>
    </source>
</evidence>
<dbReference type="GO" id="GO:0005829">
    <property type="term" value="C:cytosol"/>
    <property type="evidence" value="ECO:0007669"/>
    <property type="project" value="TreeGrafter"/>
</dbReference>
<dbReference type="Gene3D" id="3.30.300.20">
    <property type="match status" value="2"/>
</dbReference>
<evidence type="ECO:0000256" key="5">
    <source>
        <dbReference type="ARBA" id="ARBA00023015"/>
    </source>
</evidence>
<dbReference type="InterPro" id="IPR030842">
    <property type="entry name" value="TF_NusA_bacterial"/>
</dbReference>
<evidence type="ECO:0000259" key="8">
    <source>
        <dbReference type="PROSITE" id="PS50126"/>
    </source>
</evidence>
<dbReference type="SMART" id="SM00316">
    <property type="entry name" value="S1"/>
    <property type="match status" value="1"/>
</dbReference>
<keyword evidence="6 7" id="KW-0804">Transcription</keyword>
<organism evidence="9">
    <name type="scientific">uncultured Aureispira sp</name>
    <dbReference type="NCBI Taxonomy" id="1331704"/>
    <lineage>
        <taxon>Bacteria</taxon>
        <taxon>Pseudomonadati</taxon>
        <taxon>Bacteroidota</taxon>
        <taxon>Saprospiria</taxon>
        <taxon>Saprospirales</taxon>
        <taxon>Saprospiraceae</taxon>
        <taxon>Aureispira</taxon>
        <taxon>environmental samples</taxon>
    </lineage>
</organism>
<dbReference type="InterPro" id="IPR010213">
    <property type="entry name" value="TF_NusA"/>
</dbReference>
<dbReference type="PROSITE" id="PS50126">
    <property type="entry name" value="S1"/>
    <property type="match status" value="1"/>
</dbReference>
<dbReference type="GO" id="GO:0003700">
    <property type="term" value="F:DNA-binding transcription factor activity"/>
    <property type="evidence" value="ECO:0007669"/>
    <property type="project" value="InterPro"/>
</dbReference>
<dbReference type="InterPro" id="IPR003029">
    <property type="entry name" value="S1_domain"/>
</dbReference>
<dbReference type="GO" id="GO:0003723">
    <property type="term" value="F:RNA binding"/>
    <property type="evidence" value="ECO:0007669"/>
    <property type="project" value="UniProtKB-UniRule"/>
</dbReference>
<evidence type="ECO:0000256" key="3">
    <source>
        <dbReference type="ARBA" id="ARBA00022814"/>
    </source>
</evidence>
<dbReference type="InterPro" id="IPR013735">
    <property type="entry name" value="TF_NusA_N"/>
</dbReference>
<dbReference type="PANTHER" id="PTHR22648">
    <property type="entry name" value="TRANSCRIPTION TERMINATION FACTOR NUSA"/>
    <property type="match status" value="1"/>
</dbReference>
<dbReference type="Pfam" id="PF26594">
    <property type="entry name" value="KH_NusA_2nd"/>
    <property type="match status" value="1"/>
</dbReference>
<dbReference type="Pfam" id="PF13184">
    <property type="entry name" value="KH_NusA_1st"/>
    <property type="match status" value="1"/>
</dbReference>
<comment type="subcellular location">
    <subcellularLocation>
        <location evidence="7">Cytoplasm</location>
    </subcellularLocation>
</comment>
<dbReference type="InterPro" id="IPR015946">
    <property type="entry name" value="KH_dom-like_a/b"/>
</dbReference>
<reference evidence="9" key="1">
    <citation type="submission" date="2020-01" db="EMBL/GenBank/DDBJ databases">
        <authorList>
            <person name="Meier V. D."/>
            <person name="Meier V D."/>
        </authorList>
    </citation>
    <scope>NUCLEOTIDE SEQUENCE</scope>
    <source>
        <strain evidence="9">HLG_WM_MAG_10</strain>
    </source>
</reference>
<evidence type="ECO:0000256" key="4">
    <source>
        <dbReference type="ARBA" id="ARBA00022884"/>
    </source>
</evidence>
<dbReference type="HAMAP" id="MF_00945_B">
    <property type="entry name" value="NusA_B"/>
    <property type="match status" value="1"/>
</dbReference>
<feature type="domain" description="S1 motif" evidence="8">
    <location>
        <begin position="137"/>
        <end position="203"/>
    </location>
</feature>
<dbReference type="AlphaFoldDB" id="A0A6S6SDE8"/>
<dbReference type="InterPro" id="IPR036555">
    <property type="entry name" value="NusA_N_sf"/>
</dbReference>
<dbReference type="CDD" id="cd22529">
    <property type="entry name" value="KH-II_NusA_rpt2"/>
    <property type="match status" value="1"/>
</dbReference>
<dbReference type="Gene3D" id="2.40.50.140">
    <property type="entry name" value="Nucleic acid-binding proteins"/>
    <property type="match status" value="1"/>
</dbReference>
<dbReference type="EMBL" id="CACVAQ010000064">
    <property type="protein sequence ID" value="CAA6801342.1"/>
    <property type="molecule type" value="Genomic_DNA"/>
</dbReference>
<proteinExistence type="inferred from homology"/>
<keyword evidence="1 7" id="KW-0806">Transcription termination</keyword>
<dbReference type="SUPFAM" id="SSF50249">
    <property type="entry name" value="Nucleic acid-binding proteins"/>
    <property type="match status" value="1"/>
</dbReference>
<accession>A0A6S6SDE8</accession>
<dbReference type="CDD" id="cd02134">
    <property type="entry name" value="KH-II_NusA_rpt1"/>
    <property type="match status" value="1"/>
</dbReference>
<dbReference type="Gene3D" id="3.30.1480.10">
    <property type="entry name" value="NusA, N-terminal domain"/>
    <property type="match status" value="1"/>
</dbReference>
<keyword evidence="4 7" id="KW-0694">RNA-binding</keyword>
<keyword evidence="2 7" id="KW-0963">Cytoplasm</keyword>
<evidence type="ECO:0000256" key="6">
    <source>
        <dbReference type="ARBA" id="ARBA00023163"/>
    </source>
</evidence>
<dbReference type="SUPFAM" id="SSF69705">
    <property type="entry name" value="Transcription factor NusA, N-terminal domain"/>
    <property type="match status" value="1"/>
</dbReference>
<dbReference type="PANTHER" id="PTHR22648:SF0">
    <property type="entry name" value="TRANSCRIPTION TERMINATION_ANTITERMINATION PROTEIN NUSA"/>
    <property type="match status" value="1"/>
</dbReference>
<dbReference type="InterPro" id="IPR009019">
    <property type="entry name" value="KH_sf_prok-type"/>
</dbReference>